<comment type="caution">
    <text evidence="2">The sequence shown here is derived from an EMBL/GenBank/DDBJ whole genome shotgun (WGS) entry which is preliminary data.</text>
</comment>
<dbReference type="PROSITE" id="PS51831">
    <property type="entry name" value="HD"/>
    <property type="match status" value="1"/>
</dbReference>
<name>A0A2N3I2R5_9BACT</name>
<dbReference type="SMART" id="SM00471">
    <property type="entry name" value="HDc"/>
    <property type="match status" value="1"/>
</dbReference>
<accession>A0A2N3I2R5</accession>
<dbReference type="EMBL" id="MVDE01000023">
    <property type="protein sequence ID" value="PKQ64597.1"/>
    <property type="molecule type" value="Genomic_DNA"/>
</dbReference>
<feature type="domain" description="HD" evidence="1">
    <location>
        <begin position="34"/>
        <end position="152"/>
    </location>
</feature>
<dbReference type="AlphaFoldDB" id="A0A2N3I2R5"/>
<keyword evidence="3" id="KW-1185">Reference proteome</keyword>
<gene>
    <name evidence="2" type="ORF">BZG01_14555</name>
</gene>
<sequence>MKQEVYNNIETWFNSYVAGFENEIEEIKSNINLKRNHSFRVANLIKELGEESGLDESDVILAQISALLHDVGRFEQLTKFGTFSDTEEINHIQLGISTITENNILSELTEEEANMVIESIRNHNESLLPKSIDPKLLPFCQILRDADKIDILHVVSDYYSNNKQGSNKRLEMELSDKPEISKKLYQSIIDEKHVDFKDVLTLNDLKLYQMSLIFDLKYKKSFKIVSEKTYLKQIFETLPKKDLVIDMYRQMKIYLENHL</sequence>
<dbReference type="Gene3D" id="1.10.3210.10">
    <property type="entry name" value="Hypothetical protein af1432"/>
    <property type="match status" value="1"/>
</dbReference>
<organism evidence="2 3">
    <name type="scientific">Labilibaculum manganireducens</name>
    <dbReference type="NCBI Taxonomy" id="1940525"/>
    <lineage>
        <taxon>Bacteria</taxon>
        <taxon>Pseudomonadati</taxon>
        <taxon>Bacteroidota</taxon>
        <taxon>Bacteroidia</taxon>
        <taxon>Marinilabiliales</taxon>
        <taxon>Marinifilaceae</taxon>
        <taxon>Labilibaculum</taxon>
    </lineage>
</organism>
<evidence type="ECO:0000313" key="3">
    <source>
        <dbReference type="Proteomes" id="UP000233618"/>
    </source>
</evidence>
<dbReference type="RefSeq" id="WP_101310580.1">
    <property type="nucleotide sequence ID" value="NZ_CAXXEE010000003.1"/>
</dbReference>
<dbReference type="InterPro" id="IPR006674">
    <property type="entry name" value="HD_domain"/>
</dbReference>
<evidence type="ECO:0000313" key="2">
    <source>
        <dbReference type="EMBL" id="PKQ64597.1"/>
    </source>
</evidence>
<proteinExistence type="predicted"/>
<reference evidence="2 3" key="1">
    <citation type="journal article" date="2017" name="Front. Microbiol.">
        <title>Labilibaculum manganireducens gen. nov., sp. nov. and Labilibaculum filiforme sp. nov., Novel Bacteroidetes Isolated from Subsurface Sediments of the Baltic Sea.</title>
        <authorList>
            <person name="Vandieken V."/>
            <person name="Marshall I.P."/>
            <person name="Niemann H."/>
            <person name="Engelen B."/>
            <person name="Cypionka H."/>
        </authorList>
    </citation>
    <scope>NUCLEOTIDE SEQUENCE [LARGE SCALE GENOMIC DNA]</scope>
    <source>
        <strain evidence="2 3">59.10-2M</strain>
    </source>
</reference>
<dbReference type="Proteomes" id="UP000233618">
    <property type="component" value="Unassembled WGS sequence"/>
</dbReference>
<dbReference type="CDD" id="cd00077">
    <property type="entry name" value="HDc"/>
    <property type="match status" value="1"/>
</dbReference>
<dbReference type="Pfam" id="PF01966">
    <property type="entry name" value="HD"/>
    <property type="match status" value="1"/>
</dbReference>
<evidence type="ECO:0000259" key="1">
    <source>
        <dbReference type="PROSITE" id="PS51831"/>
    </source>
</evidence>
<protein>
    <recommendedName>
        <fullName evidence="1">HD domain-containing protein</fullName>
    </recommendedName>
</protein>
<dbReference type="SUPFAM" id="SSF109604">
    <property type="entry name" value="HD-domain/PDEase-like"/>
    <property type="match status" value="1"/>
</dbReference>
<dbReference type="InterPro" id="IPR003607">
    <property type="entry name" value="HD/PDEase_dom"/>
</dbReference>